<feature type="compositionally biased region" description="Polar residues" evidence="1">
    <location>
        <begin position="20"/>
        <end position="52"/>
    </location>
</feature>
<comment type="caution">
    <text evidence="2">The sequence shown here is derived from an EMBL/GenBank/DDBJ whole genome shotgun (WGS) entry which is preliminary data.</text>
</comment>
<dbReference type="Proteomes" id="UP000289738">
    <property type="component" value="Chromosome B10"/>
</dbReference>
<organism evidence="2 3">
    <name type="scientific">Arachis hypogaea</name>
    <name type="common">Peanut</name>
    <dbReference type="NCBI Taxonomy" id="3818"/>
    <lineage>
        <taxon>Eukaryota</taxon>
        <taxon>Viridiplantae</taxon>
        <taxon>Streptophyta</taxon>
        <taxon>Embryophyta</taxon>
        <taxon>Tracheophyta</taxon>
        <taxon>Spermatophyta</taxon>
        <taxon>Magnoliopsida</taxon>
        <taxon>eudicotyledons</taxon>
        <taxon>Gunneridae</taxon>
        <taxon>Pentapetalae</taxon>
        <taxon>rosids</taxon>
        <taxon>fabids</taxon>
        <taxon>Fabales</taxon>
        <taxon>Fabaceae</taxon>
        <taxon>Papilionoideae</taxon>
        <taxon>50 kb inversion clade</taxon>
        <taxon>dalbergioids sensu lato</taxon>
        <taxon>Dalbergieae</taxon>
        <taxon>Pterocarpus clade</taxon>
        <taxon>Arachis</taxon>
    </lineage>
</organism>
<evidence type="ECO:0000256" key="1">
    <source>
        <dbReference type="SAM" id="MobiDB-lite"/>
    </source>
</evidence>
<reference evidence="2 3" key="1">
    <citation type="submission" date="2019-01" db="EMBL/GenBank/DDBJ databases">
        <title>Sequencing of cultivated peanut Arachis hypogaea provides insights into genome evolution and oil improvement.</title>
        <authorList>
            <person name="Chen X."/>
        </authorList>
    </citation>
    <scope>NUCLEOTIDE SEQUENCE [LARGE SCALE GENOMIC DNA]</scope>
    <source>
        <strain evidence="3">cv. Fuhuasheng</strain>
        <tissue evidence="2">Leaves</tissue>
    </source>
</reference>
<dbReference type="InterPro" id="IPR004252">
    <property type="entry name" value="Probable_transposase_24"/>
</dbReference>
<protein>
    <submittedName>
        <fullName evidence="2">Uncharacterized protein</fullName>
    </submittedName>
</protein>
<dbReference type="Pfam" id="PF03004">
    <property type="entry name" value="Transposase_24"/>
    <property type="match status" value="1"/>
</dbReference>
<dbReference type="EMBL" id="SDMP01000020">
    <property type="protein sequence ID" value="RYQ84180.1"/>
    <property type="molecule type" value="Genomic_DNA"/>
</dbReference>
<feature type="region of interest" description="Disordered" evidence="1">
    <location>
        <begin position="18"/>
        <end position="55"/>
    </location>
</feature>
<evidence type="ECO:0000313" key="2">
    <source>
        <dbReference type="EMBL" id="RYQ84180.1"/>
    </source>
</evidence>
<sequence length="91" mass="9984">MKPDTPKQKRYKNILKAATAANSSQDKSKAAANSSQDKSAASNASQCLTATEETGKEVSRVQMWDIIHKKIDGSYVNEKAKEIAVRLKCNK</sequence>
<name>A0A444X3C8_ARAHY</name>
<proteinExistence type="predicted"/>
<accession>A0A444X3C8</accession>
<keyword evidence="3" id="KW-1185">Reference proteome</keyword>
<dbReference type="AlphaFoldDB" id="A0A444X3C8"/>
<evidence type="ECO:0000313" key="3">
    <source>
        <dbReference type="Proteomes" id="UP000289738"/>
    </source>
</evidence>
<gene>
    <name evidence="2" type="ORF">Ahy_B10g103176</name>
</gene>